<feature type="coiled-coil region" evidence="4">
    <location>
        <begin position="413"/>
        <end position="440"/>
    </location>
</feature>
<evidence type="ECO:0000313" key="7">
    <source>
        <dbReference type="EMBL" id="QYC44421.1"/>
    </source>
</evidence>
<dbReference type="InterPro" id="IPR038729">
    <property type="entry name" value="Rad50/SbcC_AAA"/>
</dbReference>
<keyword evidence="4" id="KW-0175">Coiled coil</keyword>
<proteinExistence type="inferred from homology"/>
<feature type="coiled-coil region" evidence="4">
    <location>
        <begin position="629"/>
        <end position="666"/>
    </location>
</feature>
<comment type="subunit">
    <text evidence="2">Heterodimer of SbcC and SbcD.</text>
</comment>
<feature type="coiled-coil region" evidence="4">
    <location>
        <begin position="573"/>
        <end position="600"/>
    </location>
</feature>
<keyword evidence="8" id="KW-1185">Reference proteome</keyword>
<evidence type="ECO:0000256" key="4">
    <source>
        <dbReference type="SAM" id="Coils"/>
    </source>
</evidence>
<dbReference type="Pfam" id="PF13558">
    <property type="entry name" value="SbcC_Walker_B"/>
    <property type="match status" value="1"/>
</dbReference>
<dbReference type="Gene3D" id="3.40.50.300">
    <property type="entry name" value="P-loop containing nucleotide triphosphate hydrolases"/>
    <property type="match status" value="2"/>
</dbReference>
<reference evidence="7 8" key="1">
    <citation type="journal article" date="2021" name="ACS Chem. Biol.">
        <title>Genomic-Led Discovery of a Novel Glycopeptide Antibiotic by Nonomuraea coxensis DSM 45129.</title>
        <authorList>
            <person name="Yushchuk O."/>
            <person name="Vior N.M."/>
            <person name="Andreo-Vidal A."/>
            <person name="Berini F."/>
            <person name="Ruckert C."/>
            <person name="Busche T."/>
            <person name="Binda E."/>
            <person name="Kalinowski J."/>
            <person name="Truman A.W."/>
            <person name="Marinelli F."/>
        </authorList>
    </citation>
    <scope>NUCLEOTIDE SEQUENCE [LARGE SCALE GENOMIC DNA]</scope>
    <source>
        <strain evidence="7 8">DSM 45129</strain>
    </source>
</reference>
<evidence type="ECO:0000256" key="1">
    <source>
        <dbReference type="ARBA" id="ARBA00006930"/>
    </source>
</evidence>
<evidence type="ECO:0000256" key="3">
    <source>
        <dbReference type="ARBA" id="ARBA00013368"/>
    </source>
</evidence>
<dbReference type="InterPro" id="IPR027417">
    <property type="entry name" value="P-loop_NTPase"/>
</dbReference>
<dbReference type="Proteomes" id="UP000824681">
    <property type="component" value="Chromosome"/>
</dbReference>
<protein>
    <recommendedName>
        <fullName evidence="3">Nuclease SbcCD subunit C</fullName>
    </recommendedName>
</protein>
<evidence type="ECO:0000259" key="6">
    <source>
        <dbReference type="PROSITE" id="PS50862"/>
    </source>
</evidence>
<gene>
    <name evidence="7" type="primary">sbcC2</name>
    <name evidence="7" type="ORF">Nocox_34275</name>
</gene>
<dbReference type="SUPFAM" id="SSF52540">
    <property type="entry name" value="P-loop containing nucleoside triphosphate hydrolases"/>
    <property type="match status" value="1"/>
</dbReference>
<dbReference type="InterPro" id="IPR006195">
    <property type="entry name" value="aa-tRNA-synth_II"/>
</dbReference>
<evidence type="ECO:0000313" key="8">
    <source>
        <dbReference type="Proteomes" id="UP000824681"/>
    </source>
</evidence>
<dbReference type="PROSITE" id="PS50862">
    <property type="entry name" value="AA_TRNA_LIGASE_II"/>
    <property type="match status" value="1"/>
</dbReference>
<dbReference type="EMBL" id="CP068985">
    <property type="protein sequence ID" value="QYC44421.1"/>
    <property type="molecule type" value="Genomic_DNA"/>
</dbReference>
<evidence type="ECO:0000256" key="2">
    <source>
        <dbReference type="ARBA" id="ARBA00011322"/>
    </source>
</evidence>
<comment type="similarity">
    <text evidence="1">Belongs to the SMC family. SbcC subfamily.</text>
</comment>
<dbReference type="RefSeq" id="WP_020543838.1">
    <property type="nucleotide sequence ID" value="NZ_CP068985.1"/>
</dbReference>
<organism evidence="7 8">
    <name type="scientific">Nonomuraea coxensis DSM 45129</name>
    <dbReference type="NCBI Taxonomy" id="1122611"/>
    <lineage>
        <taxon>Bacteria</taxon>
        <taxon>Bacillati</taxon>
        <taxon>Actinomycetota</taxon>
        <taxon>Actinomycetes</taxon>
        <taxon>Streptosporangiales</taxon>
        <taxon>Streptosporangiaceae</taxon>
        <taxon>Nonomuraea</taxon>
    </lineage>
</organism>
<feature type="coiled-coil region" evidence="4">
    <location>
        <begin position="351"/>
        <end position="378"/>
    </location>
</feature>
<feature type="domain" description="Aminoacyl-transfer RNA synthetases class-II family profile" evidence="6">
    <location>
        <begin position="189"/>
        <end position="804"/>
    </location>
</feature>
<accession>A0ABX8U9G2</accession>
<dbReference type="Pfam" id="PF13476">
    <property type="entry name" value="AAA_23"/>
    <property type="match status" value="1"/>
</dbReference>
<name>A0ABX8U9G2_9ACTN</name>
<feature type="region of interest" description="Disordered" evidence="5">
    <location>
        <begin position="196"/>
        <end position="216"/>
    </location>
</feature>
<dbReference type="PANTHER" id="PTHR32114">
    <property type="entry name" value="ABC TRANSPORTER ABCH.3"/>
    <property type="match status" value="1"/>
</dbReference>
<dbReference type="PANTHER" id="PTHR32114:SF2">
    <property type="entry name" value="ABC TRANSPORTER ABCH.3"/>
    <property type="match status" value="1"/>
</dbReference>
<evidence type="ECO:0000256" key="5">
    <source>
        <dbReference type="SAM" id="MobiDB-lite"/>
    </source>
</evidence>
<sequence>MRPLLLHLDHFGSFREPVTVDFSDTDYFALVGPTGAGKSTIIDAVCFALYGTVPRWGREGAVAHALAPSVAAGKVAMVFDSDGRRYGVVRAMVRDAKGAVRTKEARLDELDPAAPLEQAFEAVVKPLAEGEGVTPEAQRVTGLEYRFFTQCVVLPQGRFAEFLHAAPRERQDLLVQLLDADVYELIRQRAAREEESAGQEASFARDQLAKLSGASEEAERELAERMEALRRLSDAIGADLDLLRSREGDIRRAEQDRAAVAERQAVLARLAMPDAVPTLASARRAAAEAVETLTREVATLEADEHEAFESLAALGDRGAPRAALAALDARDRLAADAARTRAEAEAAAAGLAGLAAAAEAAEQAAGAAEERRERLRDAHAAAHLVHRLAVGEPCPVCHHPVAELPLHRSPADMRTADRALAQERERAQRARAAHAKAETSASLLARQAEGLEAQLAGLPAPGDRAELEARLAEIAKADAVAGEARAAVRAARGRLQRARDHADQVERQTASAWQALESARDQLLVSGGRPPVAVEEREGTGWEGAGWEAPPPLVRDDLHRAWSELLAWRDRAAEAARAALSAREKQLAEARDRLAADRRRLAERLAEHGVVPPRDASPDQYGAAVAGALARAESDLDRLREERRRAAELEQRIAMKEHEAKVAHELALRLRANAFERWLCAEALAVLVATASETLRELSDGQYELALADRTGDIEVIDHAEAGLRRSARTLSGGETFQAALALALALSGAVAKSLDSIFLDEGFGTLDPATLDTVATTLERLAAGQDRMIGLVTHVPALAERVPVRFEVSRDGKGSHVRKAGIVA</sequence>